<proteinExistence type="predicted"/>
<evidence type="ECO:0000256" key="2">
    <source>
        <dbReference type="SAM" id="MobiDB-lite"/>
    </source>
</evidence>
<dbReference type="AlphaFoldDB" id="R7UJL8"/>
<accession>R7UJL8</accession>
<evidence type="ECO:0000313" key="3">
    <source>
        <dbReference type="EMBL" id="ELU03432.1"/>
    </source>
</evidence>
<organism evidence="3">
    <name type="scientific">Capitella teleta</name>
    <name type="common">Polychaete worm</name>
    <dbReference type="NCBI Taxonomy" id="283909"/>
    <lineage>
        <taxon>Eukaryota</taxon>
        <taxon>Metazoa</taxon>
        <taxon>Spiralia</taxon>
        <taxon>Lophotrochozoa</taxon>
        <taxon>Annelida</taxon>
        <taxon>Polychaeta</taxon>
        <taxon>Sedentaria</taxon>
        <taxon>Scolecida</taxon>
        <taxon>Capitellidae</taxon>
        <taxon>Capitella</taxon>
    </lineage>
</organism>
<keyword evidence="1" id="KW-0175">Coiled coil</keyword>
<feature type="non-terminal residue" evidence="3">
    <location>
        <position position="421"/>
    </location>
</feature>
<sequence length="421" mass="47807">MKKILTLRSEQILTGMFGRKLECSTMNGEEASTSVASFHVDVSKIQSADSNDQQAELQELGIRAFNQQDFEEGVAAQVDEALRKKEEVRAGRLLNQELNHLLTDLRAKEQRLNMVRKQAYSHPDSTQLMASIDQLSAEVRVSKDRKKWLEEKLAGPASELPQALLEGPGKKVTLELTQSLLVENGELTPFELLAQKNKAPEKVEKLTAFEKYLSDQSKKSISSKKKVKRKTNEDEPHLSKLEISVAKKAKFGLASKNEGANFFDGMSKNKPGERCRPMSYRAPVKKKLKHNFSEDGALSDIEVGDEIDEEERYRESEDEWRPEEEEEEVAVKSERSVRKKTKRAMSSDEEFGTTKAKSKKKEDSKKTCSTAMDDGSHKAYLKRLVQYEEQRAMEEQSDSGSDMEMDGGYKVPGRIWNKLFR</sequence>
<feature type="compositionally biased region" description="Acidic residues" evidence="2">
    <location>
        <begin position="395"/>
        <end position="405"/>
    </location>
</feature>
<dbReference type="InParanoid" id="R7UJL8"/>
<protein>
    <submittedName>
        <fullName evidence="3">Uncharacterized protein</fullName>
    </submittedName>
</protein>
<feature type="region of interest" description="Disordered" evidence="2">
    <location>
        <begin position="390"/>
        <end position="410"/>
    </location>
</feature>
<dbReference type="HOGENOM" id="CLU_643371_0_0_1"/>
<gene>
    <name evidence="3" type="ORF">CAPTEDRAFT_211487</name>
</gene>
<dbReference type="InterPro" id="IPR059240">
    <property type="entry name" value="cc_ERCC-6_N"/>
</dbReference>
<reference evidence="3" key="1">
    <citation type="journal article" date="2013" name="Nature">
        <title>Insights into bilaterian evolution from three spiralian genomes.</title>
        <authorList>
            <person name="Simakov O."/>
            <person name="Marletaz F."/>
            <person name="Cho S.J."/>
            <person name="Edsinger-Gonzales E."/>
            <person name="Havlak P."/>
            <person name="Hellsten U."/>
            <person name="Kuo D.H."/>
            <person name="Larsson T."/>
            <person name="Lv J."/>
            <person name="Arendt D."/>
            <person name="Savage R."/>
            <person name="Osoegawa K."/>
            <person name="de Jong P."/>
            <person name="Grimwood J."/>
            <person name="Chapman J.A."/>
            <person name="Shapiro H."/>
            <person name="Aerts A."/>
            <person name="Otillar R.P."/>
            <person name="Terry A.Y."/>
            <person name="Boore J.L."/>
            <person name="Grigoriev I.V."/>
            <person name="Lindberg D.R."/>
            <person name="Seaver E.C."/>
            <person name="Weisblat D.A."/>
            <person name="Putnam N.H."/>
            <person name="Rokhsar D.S."/>
        </authorList>
    </citation>
    <scope>NUCLEOTIDE SEQUENCE</scope>
    <source>
        <strain evidence="3">I ESC-2004</strain>
    </source>
</reference>
<name>R7UJL8_CAPTE</name>
<feature type="region of interest" description="Disordered" evidence="2">
    <location>
        <begin position="291"/>
        <end position="372"/>
    </location>
</feature>
<dbReference type="EMBL" id="KB303150">
    <property type="protein sequence ID" value="ELU03432.1"/>
    <property type="molecule type" value="Genomic_DNA"/>
</dbReference>
<dbReference type="STRING" id="283909.R7UJL8"/>
<feature type="coiled-coil region" evidence="1">
    <location>
        <begin position="98"/>
        <end position="152"/>
    </location>
</feature>
<dbReference type="CDD" id="cd21397">
    <property type="entry name" value="cc_ERCC-6_N"/>
    <property type="match status" value="1"/>
</dbReference>
<evidence type="ECO:0000256" key="1">
    <source>
        <dbReference type="SAM" id="Coils"/>
    </source>
</evidence>
<feature type="compositionally biased region" description="Acidic residues" evidence="2">
    <location>
        <begin position="302"/>
        <end position="328"/>
    </location>
</feature>